<dbReference type="EMBL" id="LLXI01000322">
    <property type="protein sequence ID" value="PKY44429.1"/>
    <property type="molecule type" value="Genomic_DNA"/>
</dbReference>
<protein>
    <submittedName>
        <fullName evidence="2">Uncharacterized protein</fullName>
    </submittedName>
</protein>
<dbReference type="VEuPathDB" id="FungiDB:FUN_001161"/>
<evidence type="ECO:0000313" key="2">
    <source>
        <dbReference type="EMBL" id="PKY44429.1"/>
    </source>
</evidence>
<dbReference type="AlphaFoldDB" id="A0A2I1GCS1"/>
<feature type="compositionally biased region" description="Low complexity" evidence="1">
    <location>
        <begin position="13"/>
        <end position="24"/>
    </location>
</feature>
<feature type="compositionally biased region" description="Polar residues" evidence="1">
    <location>
        <begin position="53"/>
        <end position="76"/>
    </location>
</feature>
<organism evidence="2 3">
    <name type="scientific">Rhizophagus irregularis</name>
    <dbReference type="NCBI Taxonomy" id="588596"/>
    <lineage>
        <taxon>Eukaryota</taxon>
        <taxon>Fungi</taxon>
        <taxon>Fungi incertae sedis</taxon>
        <taxon>Mucoromycota</taxon>
        <taxon>Glomeromycotina</taxon>
        <taxon>Glomeromycetes</taxon>
        <taxon>Glomerales</taxon>
        <taxon>Glomeraceae</taxon>
        <taxon>Rhizophagus</taxon>
    </lineage>
</organism>
<dbReference type="VEuPathDB" id="FungiDB:RhiirA1_396017"/>
<comment type="caution">
    <text evidence="2">The sequence shown here is derived from an EMBL/GenBank/DDBJ whole genome shotgun (WGS) entry which is preliminary data.</text>
</comment>
<reference evidence="2 3" key="1">
    <citation type="submission" date="2015-10" db="EMBL/GenBank/DDBJ databases">
        <title>Genome analyses suggest a sexual origin of heterokaryosis in a supposedly ancient asexual fungus.</title>
        <authorList>
            <person name="Ropars J."/>
            <person name="Sedzielewska K."/>
            <person name="Noel J."/>
            <person name="Charron P."/>
            <person name="Farinelli L."/>
            <person name="Marton T."/>
            <person name="Kruger M."/>
            <person name="Pelin A."/>
            <person name="Brachmann A."/>
            <person name="Corradi N."/>
        </authorList>
    </citation>
    <scope>NUCLEOTIDE SEQUENCE [LARGE SCALE GENOMIC DNA]</scope>
    <source>
        <strain evidence="2 3">A4</strain>
    </source>
</reference>
<name>A0A2I1GCS1_9GLOM</name>
<dbReference type="VEuPathDB" id="FungiDB:RhiirFUN_019837"/>
<feature type="compositionally biased region" description="Basic and acidic residues" evidence="1">
    <location>
        <begin position="230"/>
        <end position="245"/>
    </location>
</feature>
<evidence type="ECO:0000313" key="3">
    <source>
        <dbReference type="Proteomes" id="UP000234323"/>
    </source>
</evidence>
<feature type="region of interest" description="Disordered" evidence="1">
    <location>
        <begin position="208"/>
        <end position="245"/>
    </location>
</feature>
<dbReference type="Proteomes" id="UP000234323">
    <property type="component" value="Unassembled WGS sequence"/>
</dbReference>
<feature type="region of interest" description="Disordered" evidence="1">
    <location>
        <begin position="1"/>
        <end position="94"/>
    </location>
</feature>
<proteinExistence type="predicted"/>
<gene>
    <name evidence="2" type="ORF">RhiirA4_458735</name>
</gene>
<sequence>MNRQKKSDHKQTKQSNTSQSQQGQTKKRENQDNRPQNQHTQTKKSSTSKTEDQNLTSSQGSTEENTSIRPLTSSQGSEDDTLRSPAQSHSSKSVLIKKINIAGLQSLQERYENLRLPSSYNDDTQEPDTQGPFHLVVDDALAADKDPLIENRELRSNNKRLQEELVEWQDKYSDLQRETERLQGEIQFLMAINQEFGDENDKLKKEVGEAKRQKIDHKTKKAGKMPIRQTESDIDKATTEPDEKGARNEMKAILKTLSPDKNLNYEQAFNSAQNITIRRQLIPELKKSLLPTYRPTVTQLSRIQEKKFRRIKAAKSLYANKDERVTIYEKRELLKVLANRAFHSPELSETDDEENRVINVYDYSWRSDELKVLLRNVLDSHSTKIQTVQLQRSRNYDDELQHFDHPNPEDAPQWTFVEQYDMIYDTDIEKTTDVDLEEDFGDEHLL</sequence>
<accession>A0A2I1GCS1</accession>
<feature type="compositionally biased region" description="Basic residues" evidence="1">
    <location>
        <begin position="214"/>
        <end position="223"/>
    </location>
</feature>
<keyword evidence="3" id="KW-1185">Reference proteome</keyword>
<feature type="compositionally biased region" description="Polar residues" evidence="1">
    <location>
        <begin position="84"/>
        <end position="93"/>
    </location>
</feature>
<evidence type="ECO:0000256" key="1">
    <source>
        <dbReference type="SAM" id="MobiDB-lite"/>
    </source>
</evidence>